<protein>
    <recommendedName>
        <fullName evidence="1">AbiJ-NTD3 domain-containing protein</fullName>
    </recommendedName>
</protein>
<keyword evidence="3" id="KW-1185">Reference proteome</keyword>
<gene>
    <name evidence="2" type="ORF">D187_002173</name>
</gene>
<proteinExistence type="predicted"/>
<reference evidence="2" key="1">
    <citation type="submission" date="2013-05" db="EMBL/GenBank/DDBJ databases">
        <title>Genome assembly of Cystobacter fuscus DSM 2262.</title>
        <authorList>
            <person name="Sharma G."/>
            <person name="Khatri I."/>
            <person name="Kaur C."/>
            <person name="Mayilraj S."/>
            <person name="Subramanian S."/>
        </authorList>
    </citation>
    <scope>NUCLEOTIDE SEQUENCE [LARGE SCALE GENOMIC DNA]</scope>
    <source>
        <strain evidence="2">DSM 2262</strain>
    </source>
</reference>
<dbReference type="AlphaFoldDB" id="S9PCT1"/>
<evidence type="ECO:0000313" key="2">
    <source>
        <dbReference type="EMBL" id="EPX60087.1"/>
    </source>
</evidence>
<accession>S9PCT1</accession>
<dbReference type="Proteomes" id="UP000011682">
    <property type="component" value="Unassembled WGS sequence"/>
</dbReference>
<comment type="caution">
    <text evidence="2">The sequence shown here is derived from an EMBL/GenBank/DDBJ whole genome shotgun (WGS) entry which is preliminary data.</text>
</comment>
<dbReference type="InterPro" id="IPR041427">
    <property type="entry name" value="AbiJ-NTD3"/>
</dbReference>
<evidence type="ECO:0000313" key="3">
    <source>
        <dbReference type="Proteomes" id="UP000011682"/>
    </source>
</evidence>
<sequence>MARYHNLELEELIWKAQENSVEFSQLARRHIISALSALPDPWGQIGAQEFLSGIFPLGSSLSKAVLPRSDLENIRDTYKQLNLLHISERRLRAFLEKLVDPNIRNKEDQNKYVGTLNPILKQCGWELQATTEDMGRLFYSMHRIQQGVQGRPKNIIFASRIRPDLRFVDAINNDIEIVTHKDKVLVYDRPIPQAGLLWQNLQEWWADQCGLDPKSRETTVHLYQRLYESLPENSPPQRLFFTTYFKEHKDSFVNLPALLPEVWLHYDLQTIAQRGRDALLRQRMDFLMLFSHAERIVFEVDGAQHYSDNGVANPSKYARMAAADRELRLSGYHVYRFGGSELQGPKGEETIRRFFHALFRRHGQK</sequence>
<dbReference type="Pfam" id="PF18860">
    <property type="entry name" value="AbiJ_NTD3"/>
    <property type="match status" value="1"/>
</dbReference>
<dbReference type="EMBL" id="ANAH02000014">
    <property type="protein sequence ID" value="EPX60087.1"/>
    <property type="molecule type" value="Genomic_DNA"/>
</dbReference>
<dbReference type="eggNOG" id="ENOG50304IH">
    <property type="taxonomic scope" value="Bacteria"/>
</dbReference>
<name>S9PCT1_CYSF2</name>
<organism evidence="2 3">
    <name type="scientific">Cystobacter fuscus (strain ATCC 25194 / DSM 2262 / NBRC 100088 / M29)</name>
    <dbReference type="NCBI Taxonomy" id="1242864"/>
    <lineage>
        <taxon>Bacteria</taxon>
        <taxon>Pseudomonadati</taxon>
        <taxon>Myxococcota</taxon>
        <taxon>Myxococcia</taxon>
        <taxon>Myxococcales</taxon>
        <taxon>Cystobacterineae</taxon>
        <taxon>Archangiaceae</taxon>
        <taxon>Cystobacter</taxon>
    </lineage>
</organism>
<evidence type="ECO:0000259" key="1">
    <source>
        <dbReference type="Pfam" id="PF18860"/>
    </source>
</evidence>
<feature type="domain" description="AbiJ-NTD3" evidence="1">
    <location>
        <begin position="23"/>
        <end position="172"/>
    </location>
</feature>